<name>A0ABR6TL43_9FIRM</name>
<dbReference type="Pfam" id="PF01715">
    <property type="entry name" value="IPPT"/>
    <property type="match status" value="1"/>
</dbReference>
<dbReference type="Gene3D" id="3.40.50.300">
    <property type="entry name" value="P-loop containing nucleotide triphosphate hydrolases"/>
    <property type="match status" value="1"/>
</dbReference>
<evidence type="ECO:0000256" key="7">
    <source>
        <dbReference type="ARBA" id="ARBA00022840"/>
    </source>
</evidence>
<keyword evidence="6 10" id="KW-0547">Nucleotide-binding</keyword>
<dbReference type="HAMAP" id="MF_00185">
    <property type="entry name" value="IPP_trans"/>
    <property type="match status" value="1"/>
</dbReference>
<comment type="caution">
    <text evidence="14">The sequence shown here is derived from an EMBL/GenBank/DDBJ whole genome shotgun (WGS) entry which is preliminary data.</text>
</comment>
<dbReference type="RefSeq" id="WP_185623740.1">
    <property type="nucleotide sequence ID" value="NZ_JABGBW010000002.1"/>
</dbReference>
<feature type="site" description="Interaction with substrate tRNA" evidence="10">
    <location>
        <position position="126"/>
    </location>
</feature>
<comment type="function">
    <text evidence="2 10 12">Catalyzes the transfer of a dimethylallyl group onto the adenine at position 37 in tRNAs that read codons beginning with uridine, leading to the formation of N6-(dimethylallyl)adenosine (i(6)A).</text>
</comment>
<evidence type="ECO:0000256" key="2">
    <source>
        <dbReference type="ARBA" id="ARBA00003213"/>
    </source>
</evidence>
<dbReference type="PANTHER" id="PTHR11088">
    <property type="entry name" value="TRNA DIMETHYLALLYLTRANSFERASE"/>
    <property type="match status" value="1"/>
</dbReference>
<keyword evidence="8 10" id="KW-0460">Magnesium</keyword>
<dbReference type="NCBIfam" id="TIGR00174">
    <property type="entry name" value="miaA"/>
    <property type="match status" value="1"/>
</dbReference>
<evidence type="ECO:0000256" key="3">
    <source>
        <dbReference type="ARBA" id="ARBA00005842"/>
    </source>
</evidence>
<evidence type="ECO:0000256" key="6">
    <source>
        <dbReference type="ARBA" id="ARBA00022741"/>
    </source>
</evidence>
<dbReference type="PANTHER" id="PTHR11088:SF60">
    <property type="entry name" value="TRNA DIMETHYLALLYLTRANSFERASE"/>
    <property type="match status" value="1"/>
</dbReference>
<reference evidence="14 15" key="1">
    <citation type="submission" date="2020-05" db="EMBL/GenBank/DDBJ databases">
        <title>Draft genome of xy-202 and genomic insight in genome of the genus Peptostreptococcus.</title>
        <authorList>
            <person name="Zhang Z."/>
        </authorList>
    </citation>
    <scope>NUCLEOTIDE SEQUENCE [LARGE SCALE GENOMIC DNA]</scope>
    <source>
        <strain evidence="14 15">DSM 27025</strain>
    </source>
</reference>
<organism evidence="14 15">
    <name type="scientific">Peptostreptococcus canis</name>
    <dbReference type="NCBI Taxonomy" id="1159213"/>
    <lineage>
        <taxon>Bacteria</taxon>
        <taxon>Bacillati</taxon>
        <taxon>Bacillota</taxon>
        <taxon>Clostridia</taxon>
        <taxon>Peptostreptococcales</taxon>
        <taxon>Peptostreptococcaceae</taxon>
        <taxon>Peptostreptococcus</taxon>
    </lineage>
</organism>
<dbReference type="InterPro" id="IPR027417">
    <property type="entry name" value="P-loop_NTPase"/>
</dbReference>
<dbReference type="InterPro" id="IPR018022">
    <property type="entry name" value="IPT"/>
</dbReference>
<feature type="site" description="Interaction with substrate tRNA" evidence="10">
    <location>
        <position position="103"/>
    </location>
</feature>
<evidence type="ECO:0000256" key="13">
    <source>
        <dbReference type="RuleBase" id="RU003785"/>
    </source>
</evidence>
<evidence type="ECO:0000256" key="8">
    <source>
        <dbReference type="ARBA" id="ARBA00022842"/>
    </source>
</evidence>
<dbReference type="EMBL" id="JABGBW010000002">
    <property type="protein sequence ID" value="MBC2575711.1"/>
    <property type="molecule type" value="Genomic_DNA"/>
</dbReference>
<evidence type="ECO:0000256" key="9">
    <source>
        <dbReference type="ARBA" id="ARBA00049563"/>
    </source>
</evidence>
<evidence type="ECO:0000313" key="15">
    <source>
        <dbReference type="Proteomes" id="UP000713904"/>
    </source>
</evidence>
<evidence type="ECO:0000256" key="10">
    <source>
        <dbReference type="HAMAP-Rule" id="MF_00185"/>
    </source>
</evidence>
<evidence type="ECO:0000256" key="5">
    <source>
        <dbReference type="ARBA" id="ARBA00022694"/>
    </source>
</evidence>
<evidence type="ECO:0000256" key="12">
    <source>
        <dbReference type="RuleBase" id="RU003784"/>
    </source>
</evidence>
<evidence type="ECO:0000256" key="11">
    <source>
        <dbReference type="RuleBase" id="RU003783"/>
    </source>
</evidence>
<protein>
    <recommendedName>
        <fullName evidence="10">tRNA dimethylallyltransferase</fullName>
        <ecNumber evidence="10">2.5.1.75</ecNumber>
    </recommendedName>
    <alternativeName>
        <fullName evidence="10">Dimethylallyl diphosphate:tRNA dimethylallyltransferase</fullName>
        <shortName evidence="10">DMAPP:tRNA dimethylallyltransferase</shortName>
        <shortName evidence="10">DMATase</shortName>
    </alternativeName>
    <alternativeName>
        <fullName evidence="10">Isopentenyl-diphosphate:tRNA isopentenyltransferase</fullName>
        <shortName evidence="10">IPP transferase</shortName>
        <shortName evidence="10">IPPT</shortName>
        <shortName evidence="10">IPTase</shortName>
    </alternativeName>
</protein>
<accession>A0ABR6TL43</accession>
<keyword evidence="7 10" id="KW-0067">ATP-binding</keyword>
<comment type="caution">
    <text evidence="10">Lacks conserved residue(s) required for the propagation of feature annotation.</text>
</comment>
<gene>
    <name evidence="10 14" type="primary">miaA</name>
    <name evidence="14" type="ORF">HLB29_03335</name>
</gene>
<dbReference type="GO" id="GO:0052381">
    <property type="term" value="F:tRNA dimethylallyltransferase activity"/>
    <property type="evidence" value="ECO:0007669"/>
    <property type="project" value="UniProtKB-EC"/>
</dbReference>
<evidence type="ECO:0000256" key="1">
    <source>
        <dbReference type="ARBA" id="ARBA00001946"/>
    </source>
</evidence>
<feature type="binding site" evidence="10">
    <location>
        <begin position="14"/>
        <end position="19"/>
    </location>
    <ligand>
        <name>substrate</name>
    </ligand>
</feature>
<sequence>MMSKIPILILTGPTAVGKTDLSVKLAEILNAEIISADATQIYKKMDIGSAKITHREMKGVPHHLIDILNPDDEFSVSEYGDLAKKCIEDIHNRGKFPIITGGTGLYLNSILYKMNFGNSNSDERLRLELNELLNNKGIDYMHNLLKSYSEEVANKIHKNNTKRVIRAIEIFKLGGELGDFSKDLELNEKYDAKIVVLNRNRKLLYDRINYRVDLMFENGLIEEVKSLVDEGFSKDLVSMKAIGYKEIIDYLNGITTLEESKSIIKQNSRRYAKRQITWFKRYKDAFWIDLDNTKNIDEQIDIIMNLLKER</sequence>
<comment type="cofactor">
    <cofactor evidence="1 10">
        <name>Mg(2+)</name>
        <dbReference type="ChEBI" id="CHEBI:18420"/>
    </cofactor>
</comment>
<evidence type="ECO:0000256" key="4">
    <source>
        <dbReference type="ARBA" id="ARBA00022679"/>
    </source>
</evidence>
<comment type="catalytic activity">
    <reaction evidence="9 10 11">
        <text>adenosine(37) in tRNA + dimethylallyl diphosphate = N(6)-dimethylallyladenosine(37) in tRNA + diphosphate</text>
        <dbReference type="Rhea" id="RHEA:26482"/>
        <dbReference type="Rhea" id="RHEA-COMP:10162"/>
        <dbReference type="Rhea" id="RHEA-COMP:10375"/>
        <dbReference type="ChEBI" id="CHEBI:33019"/>
        <dbReference type="ChEBI" id="CHEBI:57623"/>
        <dbReference type="ChEBI" id="CHEBI:74411"/>
        <dbReference type="ChEBI" id="CHEBI:74415"/>
        <dbReference type="EC" id="2.5.1.75"/>
    </reaction>
</comment>
<dbReference type="InterPro" id="IPR039657">
    <property type="entry name" value="Dimethylallyltransferase"/>
</dbReference>
<keyword evidence="5 10" id="KW-0819">tRNA processing</keyword>
<proteinExistence type="inferred from homology"/>
<evidence type="ECO:0000313" key="14">
    <source>
        <dbReference type="EMBL" id="MBC2575711.1"/>
    </source>
</evidence>
<dbReference type="Proteomes" id="UP000713904">
    <property type="component" value="Unassembled WGS sequence"/>
</dbReference>
<comment type="similarity">
    <text evidence="3 10 13">Belongs to the IPP transferase family.</text>
</comment>
<dbReference type="EC" id="2.5.1.75" evidence="10"/>
<dbReference type="Gene3D" id="1.10.20.140">
    <property type="match status" value="1"/>
</dbReference>
<keyword evidence="15" id="KW-1185">Reference proteome</keyword>
<dbReference type="SUPFAM" id="SSF52540">
    <property type="entry name" value="P-loop containing nucleoside triphosphate hydrolases"/>
    <property type="match status" value="2"/>
</dbReference>
<keyword evidence="4 10" id="KW-0808">Transferase</keyword>
<comment type="subunit">
    <text evidence="10">Monomer.</text>
</comment>
<feature type="binding site" evidence="10">
    <location>
        <begin position="12"/>
        <end position="19"/>
    </location>
    <ligand>
        <name>ATP</name>
        <dbReference type="ChEBI" id="CHEBI:30616"/>
    </ligand>
</feature>